<dbReference type="AlphaFoldDB" id="A0A9P4L917"/>
<dbReference type="Proteomes" id="UP000800039">
    <property type="component" value="Unassembled WGS sequence"/>
</dbReference>
<name>A0A9P4L917_9PLEO</name>
<gene>
    <name evidence="1" type="ORF">K460DRAFT_128616</name>
</gene>
<proteinExistence type="predicted"/>
<organism evidence="1 2">
    <name type="scientific">Cucurbitaria berberidis CBS 394.84</name>
    <dbReference type="NCBI Taxonomy" id="1168544"/>
    <lineage>
        <taxon>Eukaryota</taxon>
        <taxon>Fungi</taxon>
        <taxon>Dikarya</taxon>
        <taxon>Ascomycota</taxon>
        <taxon>Pezizomycotina</taxon>
        <taxon>Dothideomycetes</taxon>
        <taxon>Pleosporomycetidae</taxon>
        <taxon>Pleosporales</taxon>
        <taxon>Pleosporineae</taxon>
        <taxon>Cucurbitariaceae</taxon>
        <taxon>Cucurbitaria</taxon>
    </lineage>
</organism>
<dbReference type="EMBL" id="ML976616">
    <property type="protein sequence ID" value="KAF1846696.1"/>
    <property type="molecule type" value="Genomic_DNA"/>
</dbReference>
<reference evidence="1" key="1">
    <citation type="submission" date="2020-01" db="EMBL/GenBank/DDBJ databases">
        <authorList>
            <consortium name="DOE Joint Genome Institute"/>
            <person name="Haridas S."/>
            <person name="Albert R."/>
            <person name="Binder M."/>
            <person name="Bloem J."/>
            <person name="Labutti K."/>
            <person name="Salamov A."/>
            <person name="Andreopoulos B."/>
            <person name="Baker S.E."/>
            <person name="Barry K."/>
            <person name="Bills G."/>
            <person name="Bluhm B.H."/>
            <person name="Cannon C."/>
            <person name="Castanera R."/>
            <person name="Culley D.E."/>
            <person name="Daum C."/>
            <person name="Ezra D."/>
            <person name="Gonzalez J.B."/>
            <person name="Henrissat B."/>
            <person name="Kuo A."/>
            <person name="Liang C."/>
            <person name="Lipzen A."/>
            <person name="Lutzoni F."/>
            <person name="Magnuson J."/>
            <person name="Mondo S."/>
            <person name="Nolan M."/>
            <person name="Ohm R."/>
            <person name="Pangilinan J."/>
            <person name="Park H.-J."/>
            <person name="Ramirez L."/>
            <person name="Alfaro M."/>
            <person name="Sun H."/>
            <person name="Tritt A."/>
            <person name="Yoshinaga Y."/>
            <person name="Zwiers L.-H."/>
            <person name="Turgeon B.G."/>
            <person name="Goodwin S.B."/>
            <person name="Spatafora J.W."/>
            <person name="Crous P.W."/>
            <person name="Grigoriev I.V."/>
        </authorList>
    </citation>
    <scope>NUCLEOTIDE SEQUENCE</scope>
    <source>
        <strain evidence="1">CBS 394.84</strain>
    </source>
</reference>
<comment type="caution">
    <text evidence="1">The sequence shown here is derived from an EMBL/GenBank/DDBJ whole genome shotgun (WGS) entry which is preliminary data.</text>
</comment>
<sequence length="213" mass="23434">MLSRPGLGAPRLLRGPHIGTWMAPINQYGNLIAGLSYGEHFGGVSVQGGGTDDAGCSGQRGLCWMWNVGVQQNPGRHRGELEVVRGRKAAPTCVPCRPSRLQSMCGPRDVSDARYIQRDRLDRTGQVWPMPCPCPLHVHVHVHSMSMSMSTPMSMPVRYWPACTSRHSTDCLCYTPPRRLSCSVKAETALADQLYCTQAQSSGWWSKEDGADH</sequence>
<evidence type="ECO:0000313" key="1">
    <source>
        <dbReference type="EMBL" id="KAF1846696.1"/>
    </source>
</evidence>
<accession>A0A9P4L917</accession>
<evidence type="ECO:0000313" key="2">
    <source>
        <dbReference type="Proteomes" id="UP000800039"/>
    </source>
</evidence>
<dbReference type="GeneID" id="63843919"/>
<dbReference type="RefSeq" id="XP_040789259.1">
    <property type="nucleotide sequence ID" value="XM_040926667.1"/>
</dbReference>
<protein>
    <submittedName>
        <fullName evidence="1">Uncharacterized protein</fullName>
    </submittedName>
</protein>
<keyword evidence="2" id="KW-1185">Reference proteome</keyword>